<dbReference type="EMBL" id="JAENHN010000025">
    <property type="protein sequence ID" value="MBK1810514.1"/>
    <property type="molecule type" value="Genomic_DNA"/>
</dbReference>
<dbReference type="PROSITE" id="PS50905">
    <property type="entry name" value="FERRITIN_LIKE"/>
    <property type="match status" value="1"/>
</dbReference>
<evidence type="ECO:0000256" key="8">
    <source>
        <dbReference type="RuleBase" id="RU361145"/>
    </source>
</evidence>
<organism evidence="10 11">
    <name type="scientific">Clostridium yunnanense</name>
    <dbReference type="NCBI Taxonomy" id="2800325"/>
    <lineage>
        <taxon>Bacteria</taxon>
        <taxon>Bacillati</taxon>
        <taxon>Bacillota</taxon>
        <taxon>Clostridia</taxon>
        <taxon>Eubacteriales</taxon>
        <taxon>Clostridiaceae</taxon>
        <taxon>Clostridium</taxon>
    </lineage>
</organism>
<comment type="caution">
    <text evidence="10">The sequence shown here is derived from an EMBL/GenBank/DDBJ whole genome shotgun (WGS) entry which is preliminary data.</text>
</comment>
<dbReference type="InterPro" id="IPR041719">
    <property type="entry name" value="Ferritin_prok"/>
</dbReference>
<dbReference type="PANTHER" id="PTHR11431">
    <property type="entry name" value="FERRITIN"/>
    <property type="match status" value="1"/>
</dbReference>
<comment type="catalytic activity">
    <reaction evidence="7 8">
        <text>4 Fe(2+) + O2 + 6 H2O = 4 iron(III) oxide-hydroxide + 12 H(+)</text>
        <dbReference type="Rhea" id="RHEA:11972"/>
        <dbReference type="ChEBI" id="CHEBI:15377"/>
        <dbReference type="ChEBI" id="CHEBI:15378"/>
        <dbReference type="ChEBI" id="CHEBI:15379"/>
        <dbReference type="ChEBI" id="CHEBI:29033"/>
        <dbReference type="ChEBI" id="CHEBI:78619"/>
        <dbReference type="EC" id="1.16.3.2"/>
    </reaction>
</comment>
<evidence type="ECO:0000256" key="5">
    <source>
        <dbReference type="ARBA" id="ARBA00023002"/>
    </source>
</evidence>
<dbReference type="Gene3D" id="1.20.1260.10">
    <property type="match status" value="1"/>
</dbReference>
<comment type="subcellular location">
    <subcellularLocation>
        <location evidence="8">Cytoplasm</location>
    </subcellularLocation>
</comment>
<evidence type="ECO:0000313" key="10">
    <source>
        <dbReference type="EMBL" id="MBK1810514.1"/>
    </source>
</evidence>
<evidence type="ECO:0000256" key="1">
    <source>
        <dbReference type="ARBA" id="ARBA00002485"/>
    </source>
</evidence>
<dbReference type="EC" id="1.16.3.2" evidence="8"/>
<dbReference type="InterPro" id="IPR009078">
    <property type="entry name" value="Ferritin-like_SF"/>
</dbReference>
<evidence type="ECO:0000256" key="2">
    <source>
        <dbReference type="ARBA" id="ARBA00006950"/>
    </source>
</evidence>
<dbReference type="SUPFAM" id="SSF47240">
    <property type="entry name" value="Ferritin-like"/>
    <property type="match status" value="1"/>
</dbReference>
<accession>A0ABS1EMC5</accession>
<name>A0ABS1EMC5_9CLOT</name>
<keyword evidence="5" id="KW-0560">Oxidoreductase</keyword>
<proteinExistence type="inferred from homology"/>
<gene>
    <name evidence="10" type="ORF">JHL18_07685</name>
</gene>
<evidence type="ECO:0000256" key="7">
    <source>
        <dbReference type="ARBA" id="ARBA00048035"/>
    </source>
</evidence>
<evidence type="ECO:0000313" key="11">
    <source>
        <dbReference type="Proteomes" id="UP000596739"/>
    </source>
</evidence>
<keyword evidence="11" id="KW-1185">Reference proteome</keyword>
<dbReference type="InterPro" id="IPR009040">
    <property type="entry name" value="Ferritin-like_diiron"/>
</dbReference>
<dbReference type="RefSeq" id="WP_200267783.1">
    <property type="nucleotide sequence ID" value="NZ_JAENHN010000025.1"/>
</dbReference>
<comment type="similarity">
    <text evidence="2 8">Belongs to the ferritin family. Prokaryotic subfamily.</text>
</comment>
<keyword evidence="6 8" id="KW-0408">Iron</keyword>
<dbReference type="Proteomes" id="UP000596739">
    <property type="component" value="Unassembled WGS sequence"/>
</dbReference>
<feature type="domain" description="Ferritin-like diiron" evidence="9">
    <location>
        <begin position="1"/>
        <end position="145"/>
    </location>
</feature>
<evidence type="ECO:0000256" key="6">
    <source>
        <dbReference type="ARBA" id="ARBA00023004"/>
    </source>
</evidence>
<dbReference type="InterPro" id="IPR001519">
    <property type="entry name" value="Ferritin"/>
</dbReference>
<dbReference type="Pfam" id="PF00210">
    <property type="entry name" value="Ferritin"/>
    <property type="match status" value="1"/>
</dbReference>
<evidence type="ECO:0000256" key="3">
    <source>
        <dbReference type="ARBA" id="ARBA00022434"/>
    </source>
</evidence>
<keyword evidence="4 8" id="KW-0479">Metal-binding</keyword>
<evidence type="ECO:0000259" key="9">
    <source>
        <dbReference type="PROSITE" id="PS50905"/>
    </source>
</evidence>
<dbReference type="InterPro" id="IPR012347">
    <property type="entry name" value="Ferritin-like"/>
</dbReference>
<evidence type="ECO:0000256" key="4">
    <source>
        <dbReference type="ARBA" id="ARBA00022723"/>
    </source>
</evidence>
<sequence length="173" mass="20283">MLSERLIEALNEQINFEFYSSYSYLAMAAFAQSEDLDGFANFFRVQAQEELFHAMKFYDYVYQKNGDVTLQAIDKPQLKFENMIDVFEKGYEHEQEVTRRIYNLADIANEEKEHSTISLLKWFIDEQVEEEDNFNKLIKKLRRAESNPAALYMLDEELAQRVYTAPATGTAAQ</sequence>
<dbReference type="CDD" id="cd01055">
    <property type="entry name" value="Nonheme_Ferritin"/>
    <property type="match status" value="1"/>
</dbReference>
<dbReference type="InterPro" id="IPR008331">
    <property type="entry name" value="Ferritin_DPS_dom"/>
</dbReference>
<comment type="function">
    <text evidence="1 8">Iron-storage protein.</text>
</comment>
<protein>
    <recommendedName>
        <fullName evidence="8">Ferritin</fullName>
        <ecNumber evidence="8">1.16.3.2</ecNumber>
    </recommendedName>
</protein>
<reference evidence="11" key="1">
    <citation type="submission" date="2021-01" db="EMBL/GenBank/DDBJ databases">
        <title>Genome public.</title>
        <authorList>
            <person name="Liu C."/>
            <person name="Sun Q."/>
        </authorList>
    </citation>
    <scope>NUCLEOTIDE SEQUENCE [LARGE SCALE GENOMIC DNA]</scope>
    <source>
        <strain evidence="11">YIM B02505</strain>
    </source>
</reference>
<dbReference type="PANTHER" id="PTHR11431:SF127">
    <property type="entry name" value="BACTERIAL NON-HEME FERRITIN"/>
    <property type="match status" value="1"/>
</dbReference>
<keyword evidence="8" id="KW-0963">Cytoplasm</keyword>
<keyword evidence="3 8" id="KW-0409">Iron storage</keyword>